<feature type="compositionally biased region" description="Basic residues" evidence="6">
    <location>
        <begin position="727"/>
        <end position="736"/>
    </location>
</feature>
<feature type="region of interest" description="Disordered" evidence="6">
    <location>
        <begin position="1"/>
        <end position="59"/>
    </location>
</feature>
<sequence>MSFNKSKQSFRNGNNNRRNDKKSFSSNSYMNNNNEDYYSRPNNNDNQQSNQDYQYEAPPLNNEPLFVVDESGMQINGAHSYDDKPVGIHPASYGVVNPELQSYLRKCEENIDDRDISEQEIFLERMQDEIKDKELQLMTDHNCSVVLEKMLSISKPSYLIYFLSLTRGQEIPLMIHRFASHVLQTLISLISKQIDSEVSGSSEKTTIELEDPSDDNDNSFKSSFDFESLIIDFVNNFKNSFGFLVLDPFGSHIIRSILYLLSGNGALHSSSGQSNMRSKKSSEYGAKKNKPVSMDNKNAKRTFKVPDSFKENLTELLRESNGFGDPDFVMKCAYDKVGNPTLQIIIELLADLSMSEIPGAMLDQILLGLVSEGAILESSSESSDNTKFDIKKRQSIHISSLMCDAIGSRLLEKIISVSSPSLLQKLYVSTFRGHLLNLSLDPCANYVVQSFLKKLNSGPQLLLVLDELLPEIDQLIKKNRSGILASLVTACATCNEGHKACFQKVLKAFSSDPKDTTKQLAINLAFNHLSTNSKSNNLAPRKGYEMAKAKITVQGTLLIQNLLTFPYQSIKELVKSITYLDTTQDLLVWSKDASGSRIIESFLKASFESVPIKYKRKILVKFNTFYSELALDRFGSHIVDSCWNVADLNFKKSIAEELSRDANTLRSSFFGKFDEIDDLFKKKSKKSKTENTEAFQGNASAEPVTPAQPTTVTSNSLDSVLDAIKNSKTKRNKKKSSKEDKDTVAGSAQKEPISKQKMSKKEKEQLSKSKRKFF</sequence>
<evidence type="ECO:0000256" key="6">
    <source>
        <dbReference type="SAM" id="MobiDB-lite"/>
    </source>
</evidence>
<dbReference type="OrthoDB" id="392571at2759"/>
<evidence type="ECO:0000256" key="1">
    <source>
        <dbReference type="ARBA" id="ARBA00016427"/>
    </source>
</evidence>
<dbReference type="GO" id="GO:0000480">
    <property type="term" value="P:endonucleolytic cleavage in 5'-ETS of tricistronic rRNA transcript (SSU-rRNA, 5.8S rRNA, LSU-rRNA)"/>
    <property type="evidence" value="ECO:0007669"/>
    <property type="project" value="TreeGrafter"/>
</dbReference>
<evidence type="ECO:0000256" key="3">
    <source>
        <dbReference type="ARBA" id="ARBA00030932"/>
    </source>
</evidence>
<keyword evidence="2" id="KW-0677">Repeat</keyword>
<dbReference type="Proteomes" id="UP000187283">
    <property type="component" value="Unassembled WGS sequence"/>
</dbReference>
<feature type="compositionally biased region" description="Polar residues" evidence="6">
    <location>
        <begin position="707"/>
        <end position="718"/>
    </location>
</feature>
<dbReference type="PANTHER" id="PTHR13102">
    <property type="entry name" value="NUCLEOLAR PROTEIN 9"/>
    <property type="match status" value="1"/>
</dbReference>
<feature type="compositionally biased region" description="Low complexity" evidence="6">
    <location>
        <begin position="42"/>
        <end position="55"/>
    </location>
</feature>
<organism evidence="7 8">
    <name type="scientific">Smittium culicis</name>
    <dbReference type="NCBI Taxonomy" id="133412"/>
    <lineage>
        <taxon>Eukaryota</taxon>
        <taxon>Fungi</taxon>
        <taxon>Fungi incertae sedis</taxon>
        <taxon>Zoopagomycota</taxon>
        <taxon>Kickxellomycotina</taxon>
        <taxon>Harpellomycetes</taxon>
        <taxon>Harpellales</taxon>
        <taxon>Legeriomycetaceae</taxon>
        <taxon>Smittium</taxon>
    </lineage>
</organism>
<protein>
    <recommendedName>
        <fullName evidence="1">Nucleolar protein 9</fullName>
    </recommendedName>
    <alternativeName>
        <fullName evidence="3 4">Pumilio domain-containing protein NOP9</fullName>
    </alternativeName>
</protein>
<comment type="caution">
    <text evidence="7">The sequence shown here is derived from an EMBL/GenBank/DDBJ whole genome shotgun (WGS) entry which is preliminary data.</text>
</comment>
<feature type="compositionally biased region" description="Polar residues" evidence="6">
    <location>
        <begin position="1"/>
        <end position="10"/>
    </location>
</feature>
<feature type="region of interest" description="Disordered" evidence="6">
    <location>
        <begin position="690"/>
        <end position="774"/>
    </location>
</feature>
<feature type="region of interest" description="Disordered" evidence="6">
    <location>
        <begin position="269"/>
        <end position="291"/>
    </location>
</feature>
<evidence type="ECO:0000256" key="2">
    <source>
        <dbReference type="ARBA" id="ARBA00022737"/>
    </source>
</evidence>
<evidence type="ECO:0000256" key="5">
    <source>
        <dbReference type="PROSITE-ProRule" id="PRU00317"/>
    </source>
</evidence>
<dbReference type="SMART" id="SM00025">
    <property type="entry name" value="Pumilio"/>
    <property type="match status" value="5"/>
</dbReference>
<dbReference type="Pfam" id="PF22493">
    <property type="entry name" value="PUF_NOP9"/>
    <property type="match status" value="1"/>
</dbReference>
<dbReference type="PROSITE" id="PS50302">
    <property type="entry name" value="PUM"/>
    <property type="match status" value="1"/>
</dbReference>
<dbReference type="GO" id="GO:0030688">
    <property type="term" value="C:preribosome, small subunit precursor"/>
    <property type="evidence" value="ECO:0007669"/>
    <property type="project" value="TreeGrafter"/>
</dbReference>
<evidence type="ECO:0000313" key="8">
    <source>
        <dbReference type="Proteomes" id="UP000187283"/>
    </source>
</evidence>
<feature type="repeat" description="Pumilio" evidence="5">
    <location>
        <begin position="430"/>
        <end position="466"/>
    </location>
</feature>
<dbReference type="SUPFAM" id="SSF48371">
    <property type="entry name" value="ARM repeat"/>
    <property type="match status" value="2"/>
</dbReference>
<accession>A0A1R1Y5I0</accession>
<dbReference type="GO" id="GO:0000447">
    <property type="term" value="P:endonucleolytic cleavage in ITS1 to separate SSU-rRNA from 5.8S rRNA and LSU-rRNA from tricistronic rRNA transcript (SSU-rRNA, 5.8S rRNA, LSU-rRNA)"/>
    <property type="evidence" value="ECO:0007669"/>
    <property type="project" value="TreeGrafter"/>
</dbReference>
<dbReference type="AlphaFoldDB" id="A0A1R1Y5I0"/>
<dbReference type="STRING" id="133412.A0A1R1Y5I0"/>
<name>A0A1R1Y5I0_9FUNG</name>
<gene>
    <name evidence="7" type="ORF">AYI70_g3015</name>
</gene>
<dbReference type="GO" id="GO:0000056">
    <property type="term" value="P:ribosomal small subunit export from nucleus"/>
    <property type="evidence" value="ECO:0007669"/>
    <property type="project" value="TreeGrafter"/>
</dbReference>
<dbReference type="InterPro" id="IPR001313">
    <property type="entry name" value="Pumilio_RNA-bd_rpt"/>
</dbReference>
<reference evidence="7 8" key="1">
    <citation type="submission" date="2017-01" db="EMBL/GenBank/DDBJ databases">
        <authorList>
            <person name="Mah S.A."/>
            <person name="Swanson W.J."/>
            <person name="Moy G.W."/>
            <person name="Vacquier V.D."/>
        </authorList>
    </citation>
    <scope>NUCLEOTIDE SEQUENCE [LARGE SCALE GENOMIC DNA]</scope>
    <source>
        <strain evidence="7 8">GSMNP</strain>
    </source>
</reference>
<dbReference type="GO" id="GO:0003723">
    <property type="term" value="F:RNA binding"/>
    <property type="evidence" value="ECO:0007669"/>
    <property type="project" value="InterPro"/>
</dbReference>
<dbReference type="GO" id="GO:0000472">
    <property type="term" value="P:endonucleolytic cleavage to generate mature 5'-end of SSU-rRNA from (SSU-rRNA, 5.8S rRNA, LSU-rRNA)"/>
    <property type="evidence" value="ECO:0007669"/>
    <property type="project" value="TreeGrafter"/>
</dbReference>
<keyword evidence="8" id="KW-1185">Reference proteome</keyword>
<dbReference type="GO" id="GO:0005730">
    <property type="term" value="C:nucleolus"/>
    <property type="evidence" value="ECO:0007669"/>
    <property type="project" value="TreeGrafter"/>
</dbReference>
<dbReference type="GO" id="GO:0030686">
    <property type="term" value="C:90S preribosome"/>
    <property type="evidence" value="ECO:0007669"/>
    <property type="project" value="TreeGrafter"/>
</dbReference>
<dbReference type="InterPro" id="IPR011989">
    <property type="entry name" value="ARM-like"/>
</dbReference>
<dbReference type="PANTHER" id="PTHR13102:SF0">
    <property type="entry name" value="NUCLEOLAR PROTEIN 9"/>
    <property type="match status" value="1"/>
</dbReference>
<proteinExistence type="predicted"/>
<dbReference type="InterPro" id="IPR016024">
    <property type="entry name" value="ARM-type_fold"/>
</dbReference>
<feature type="compositionally biased region" description="Low complexity" evidence="6">
    <location>
        <begin position="24"/>
        <end position="36"/>
    </location>
</feature>
<dbReference type="EMBL" id="LSSN01000812">
    <property type="protein sequence ID" value="OMJ22237.1"/>
    <property type="molecule type" value="Genomic_DNA"/>
</dbReference>
<dbReference type="Gene3D" id="1.25.10.10">
    <property type="entry name" value="Leucine-rich Repeat Variant"/>
    <property type="match status" value="2"/>
</dbReference>
<dbReference type="InterPro" id="IPR040000">
    <property type="entry name" value="NOP9"/>
</dbReference>
<evidence type="ECO:0000313" key="7">
    <source>
        <dbReference type="EMBL" id="OMJ22237.1"/>
    </source>
</evidence>
<evidence type="ECO:0000256" key="4">
    <source>
        <dbReference type="ARBA" id="ARBA00031929"/>
    </source>
</evidence>